<dbReference type="AlphaFoldDB" id="A0A165HP02"/>
<sequence length="117" mass="12604">MIVYARSCTTSQKLWRRLPYGIDACLSTVHADCRSNVNPYATALCSAPASLAHVVPRAQGNPELISDRGSSPAGGVSRTPRTRKTELVFSIPLSFVIGLVAGMSTWQARRQNETVAS</sequence>
<keyword evidence="2" id="KW-1133">Transmembrane helix</keyword>
<feature type="region of interest" description="Disordered" evidence="1">
    <location>
        <begin position="61"/>
        <end position="81"/>
    </location>
</feature>
<proteinExistence type="predicted"/>
<evidence type="ECO:0000313" key="4">
    <source>
        <dbReference type="Proteomes" id="UP000077266"/>
    </source>
</evidence>
<accession>A0A165HP02</accession>
<dbReference type="InParanoid" id="A0A165HP02"/>
<name>A0A165HP02_EXIGL</name>
<gene>
    <name evidence="3" type="ORF">EXIGLDRAFT_78542</name>
</gene>
<dbReference type="EMBL" id="KV426011">
    <property type="protein sequence ID" value="KZV92251.1"/>
    <property type="molecule type" value="Genomic_DNA"/>
</dbReference>
<reference evidence="3 4" key="1">
    <citation type="journal article" date="2016" name="Mol. Biol. Evol.">
        <title>Comparative Genomics of Early-Diverging Mushroom-Forming Fungi Provides Insights into the Origins of Lignocellulose Decay Capabilities.</title>
        <authorList>
            <person name="Nagy L.G."/>
            <person name="Riley R."/>
            <person name="Tritt A."/>
            <person name="Adam C."/>
            <person name="Daum C."/>
            <person name="Floudas D."/>
            <person name="Sun H."/>
            <person name="Yadav J.S."/>
            <person name="Pangilinan J."/>
            <person name="Larsson K.H."/>
            <person name="Matsuura K."/>
            <person name="Barry K."/>
            <person name="Labutti K."/>
            <person name="Kuo R."/>
            <person name="Ohm R.A."/>
            <person name="Bhattacharya S.S."/>
            <person name="Shirouzu T."/>
            <person name="Yoshinaga Y."/>
            <person name="Martin F.M."/>
            <person name="Grigoriev I.V."/>
            <person name="Hibbett D.S."/>
        </authorList>
    </citation>
    <scope>NUCLEOTIDE SEQUENCE [LARGE SCALE GENOMIC DNA]</scope>
    <source>
        <strain evidence="3 4">HHB12029</strain>
    </source>
</reference>
<organism evidence="3 4">
    <name type="scientific">Exidia glandulosa HHB12029</name>
    <dbReference type="NCBI Taxonomy" id="1314781"/>
    <lineage>
        <taxon>Eukaryota</taxon>
        <taxon>Fungi</taxon>
        <taxon>Dikarya</taxon>
        <taxon>Basidiomycota</taxon>
        <taxon>Agaricomycotina</taxon>
        <taxon>Agaricomycetes</taxon>
        <taxon>Auriculariales</taxon>
        <taxon>Exidiaceae</taxon>
        <taxon>Exidia</taxon>
    </lineage>
</organism>
<dbReference type="Proteomes" id="UP000077266">
    <property type="component" value="Unassembled WGS sequence"/>
</dbReference>
<protein>
    <submittedName>
        <fullName evidence="3">Uncharacterized protein</fullName>
    </submittedName>
</protein>
<evidence type="ECO:0000256" key="1">
    <source>
        <dbReference type="SAM" id="MobiDB-lite"/>
    </source>
</evidence>
<evidence type="ECO:0000313" key="3">
    <source>
        <dbReference type="EMBL" id="KZV92251.1"/>
    </source>
</evidence>
<keyword evidence="2" id="KW-0472">Membrane</keyword>
<keyword evidence="2" id="KW-0812">Transmembrane</keyword>
<feature type="transmembrane region" description="Helical" evidence="2">
    <location>
        <begin position="87"/>
        <end position="108"/>
    </location>
</feature>
<evidence type="ECO:0000256" key="2">
    <source>
        <dbReference type="SAM" id="Phobius"/>
    </source>
</evidence>
<keyword evidence="4" id="KW-1185">Reference proteome</keyword>